<dbReference type="SUPFAM" id="SSF53383">
    <property type="entry name" value="PLP-dependent transferases"/>
    <property type="match status" value="1"/>
</dbReference>
<dbReference type="PANTHER" id="PTHR45677:SF8">
    <property type="entry name" value="CYSTEINE SULFINIC ACID DECARBOXYLASE"/>
    <property type="match status" value="1"/>
</dbReference>
<dbReference type="PRINTS" id="PR00800">
    <property type="entry name" value="YHDCRBOXLASE"/>
</dbReference>
<protein>
    <submittedName>
        <fullName evidence="8">Aspartate aminotransferase family protein</fullName>
    </submittedName>
</protein>
<evidence type="ECO:0000256" key="7">
    <source>
        <dbReference type="RuleBase" id="RU000382"/>
    </source>
</evidence>
<proteinExistence type="inferred from homology"/>
<dbReference type="PANTHER" id="PTHR45677">
    <property type="entry name" value="GLUTAMATE DECARBOXYLASE-RELATED"/>
    <property type="match status" value="1"/>
</dbReference>
<dbReference type="GO" id="GO:0030170">
    <property type="term" value="F:pyridoxal phosphate binding"/>
    <property type="evidence" value="ECO:0007669"/>
    <property type="project" value="InterPro"/>
</dbReference>
<dbReference type="InterPro" id="IPR010977">
    <property type="entry name" value="Aromatic_deC"/>
</dbReference>
<organism evidence="8 9">
    <name type="scientific">Arthrobacter bussei</name>
    <dbReference type="NCBI Taxonomy" id="2594179"/>
    <lineage>
        <taxon>Bacteria</taxon>
        <taxon>Bacillati</taxon>
        <taxon>Actinomycetota</taxon>
        <taxon>Actinomycetes</taxon>
        <taxon>Micrococcales</taxon>
        <taxon>Micrococcaceae</taxon>
        <taxon>Arthrobacter</taxon>
    </lineage>
</organism>
<accession>A0A7X1TNA0</accession>
<dbReference type="OrthoDB" id="3335676at2"/>
<keyword evidence="8" id="KW-0032">Aminotransferase</keyword>
<evidence type="ECO:0000256" key="4">
    <source>
        <dbReference type="ARBA" id="ARBA00022898"/>
    </source>
</evidence>
<keyword evidence="4 6" id="KW-0663">Pyridoxal phosphate</keyword>
<evidence type="ECO:0000313" key="9">
    <source>
        <dbReference type="Proteomes" id="UP000326464"/>
    </source>
</evidence>
<dbReference type="RefSeq" id="WP_152813456.1">
    <property type="nucleotide sequence ID" value="NZ_VJXX01000001.1"/>
</dbReference>
<evidence type="ECO:0000256" key="5">
    <source>
        <dbReference type="ARBA" id="ARBA00023239"/>
    </source>
</evidence>
<dbReference type="Gene3D" id="3.40.640.10">
    <property type="entry name" value="Type I PLP-dependent aspartate aminotransferase-like (Major domain)"/>
    <property type="match status" value="1"/>
</dbReference>
<dbReference type="Gene3D" id="1.20.1650.10">
    <property type="entry name" value="PLP-dependent transferases"/>
    <property type="match status" value="1"/>
</dbReference>
<sequence length="504" mass="53820">MRAPTIIPPDCAVRRSTTTHHLLSDASLPAYRQQMRQAVDAVTEAIAAADRPFSGVVPADLRPLVESIDLDAPLDSMPDALQEVRELYLRDAVYFHSPRYAAHLNCPVAIPAVVAEAVLSAVNSSLDTWDQSAGATLIEQRLVRWTAARIGFGAGADGVFTSGGSLSNLQGLLMARNNAVEAKGLVGLASLPEKLAPLRIFASTSAHFTVEKSAGLLGLGADAVVQVPADPHRRMRIDALEAALAAHADAGLVPMAVVATAGTTDYGSVDPLAGIAALCHRYGAWLHVDAAYGGGLLVSHRHRALLDGIEHADSVTVDYHKTFFQPVSSSAVIVRDATMLRHVTLHADYLNPEGGENPNQVDKSLQTTRRFDALKLWLTLRTIGADGIGDMLDDVIDLARATAEELRQDPSFELAAPVQLSTVVFRLLPTGWDDDTRVDRLNARIRKSLFAAGDAVIAGTTLHGRSYLKFTFLNPATTLEDVRAILAAIRSAADPMILEGGPRG</sequence>
<evidence type="ECO:0000256" key="3">
    <source>
        <dbReference type="ARBA" id="ARBA00022793"/>
    </source>
</evidence>
<comment type="cofactor">
    <cofactor evidence="1 6 7">
        <name>pyridoxal 5'-phosphate</name>
        <dbReference type="ChEBI" id="CHEBI:597326"/>
    </cofactor>
</comment>
<keyword evidence="9" id="KW-1185">Reference proteome</keyword>
<comment type="caution">
    <text evidence="8">The sequence shown here is derived from an EMBL/GenBank/DDBJ whole genome shotgun (WGS) entry which is preliminary data.</text>
</comment>
<dbReference type="Gene3D" id="3.90.1150.10">
    <property type="entry name" value="Aspartate Aminotransferase, domain 1"/>
    <property type="match status" value="1"/>
</dbReference>
<dbReference type="InterPro" id="IPR015422">
    <property type="entry name" value="PyrdxlP-dep_Trfase_small"/>
</dbReference>
<dbReference type="Proteomes" id="UP000326464">
    <property type="component" value="Unassembled WGS sequence"/>
</dbReference>
<evidence type="ECO:0000256" key="2">
    <source>
        <dbReference type="ARBA" id="ARBA00009533"/>
    </source>
</evidence>
<comment type="similarity">
    <text evidence="2 7">Belongs to the group II decarboxylase family.</text>
</comment>
<gene>
    <name evidence="8" type="ORF">FNH21_07345</name>
</gene>
<keyword evidence="3" id="KW-0210">Decarboxylase</keyword>
<feature type="modified residue" description="N6-(pyridoxal phosphate)lysine" evidence="6">
    <location>
        <position position="321"/>
    </location>
</feature>
<dbReference type="InterPro" id="IPR015424">
    <property type="entry name" value="PyrdxlP-dep_Trfase"/>
</dbReference>
<dbReference type="EMBL" id="VJXX01000001">
    <property type="protein sequence ID" value="MPY10539.1"/>
    <property type="molecule type" value="Genomic_DNA"/>
</dbReference>
<evidence type="ECO:0000256" key="1">
    <source>
        <dbReference type="ARBA" id="ARBA00001933"/>
    </source>
</evidence>
<dbReference type="AlphaFoldDB" id="A0A7X1TNA0"/>
<keyword evidence="5 7" id="KW-0456">Lyase</keyword>
<evidence type="ECO:0000313" key="8">
    <source>
        <dbReference type="EMBL" id="MPY10539.1"/>
    </source>
</evidence>
<dbReference type="Pfam" id="PF00282">
    <property type="entry name" value="Pyridoxal_deC"/>
    <property type="match status" value="1"/>
</dbReference>
<keyword evidence="8" id="KW-0808">Transferase</keyword>
<dbReference type="InterPro" id="IPR015421">
    <property type="entry name" value="PyrdxlP-dep_Trfase_major"/>
</dbReference>
<dbReference type="CDD" id="cd06450">
    <property type="entry name" value="DOPA_deC_like"/>
    <property type="match status" value="1"/>
</dbReference>
<evidence type="ECO:0000256" key="6">
    <source>
        <dbReference type="PIRSR" id="PIRSR602129-50"/>
    </source>
</evidence>
<dbReference type="InterPro" id="IPR002129">
    <property type="entry name" value="PyrdxlP-dep_de-COase"/>
</dbReference>
<name>A0A7X1TNA0_9MICC</name>
<reference evidence="9" key="1">
    <citation type="submission" date="2019-07" db="EMBL/GenBank/DDBJ databases">
        <title>Arthrobacter KR32 sp. nov., isolated from mountain cheese made of cows milk.</title>
        <authorList>
            <person name="Flegler A."/>
        </authorList>
    </citation>
    <scope>NUCLEOTIDE SEQUENCE [LARGE SCALE GENOMIC DNA]</scope>
    <source>
        <strain evidence="9">KR32</strain>
    </source>
</reference>
<dbReference type="GO" id="GO:0019752">
    <property type="term" value="P:carboxylic acid metabolic process"/>
    <property type="evidence" value="ECO:0007669"/>
    <property type="project" value="InterPro"/>
</dbReference>
<dbReference type="GO" id="GO:0008483">
    <property type="term" value="F:transaminase activity"/>
    <property type="evidence" value="ECO:0007669"/>
    <property type="project" value="UniProtKB-KW"/>
</dbReference>
<dbReference type="GO" id="GO:0004058">
    <property type="term" value="F:aromatic-L-amino-acid decarboxylase activity"/>
    <property type="evidence" value="ECO:0007669"/>
    <property type="project" value="UniProtKB-ARBA"/>
</dbReference>
<dbReference type="GO" id="GO:0005737">
    <property type="term" value="C:cytoplasm"/>
    <property type="evidence" value="ECO:0007669"/>
    <property type="project" value="TreeGrafter"/>
</dbReference>
<dbReference type="GO" id="GO:0006520">
    <property type="term" value="P:amino acid metabolic process"/>
    <property type="evidence" value="ECO:0007669"/>
    <property type="project" value="InterPro"/>
</dbReference>